<gene>
    <name evidence="5" type="ORF">RDB_LOCUS114454</name>
</gene>
<feature type="domain" description="Zn(2)-C6 fungal-type" evidence="4">
    <location>
        <begin position="72"/>
        <end position="100"/>
    </location>
</feature>
<dbReference type="AlphaFoldDB" id="A0A8H3E2Q3"/>
<protein>
    <recommendedName>
        <fullName evidence="4">Zn(2)-C6 fungal-type domain-containing protein</fullName>
    </recommendedName>
</protein>
<feature type="compositionally biased region" description="Acidic residues" evidence="3">
    <location>
        <begin position="329"/>
        <end position="342"/>
    </location>
</feature>
<feature type="region of interest" description="Disordered" evidence="3">
    <location>
        <begin position="293"/>
        <end position="349"/>
    </location>
</feature>
<proteinExistence type="predicted"/>
<evidence type="ECO:0000313" key="5">
    <source>
        <dbReference type="EMBL" id="CAE7178942.1"/>
    </source>
</evidence>
<dbReference type="EMBL" id="CAJNJQ010002532">
    <property type="protein sequence ID" value="CAE7178942.1"/>
    <property type="molecule type" value="Genomic_DNA"/>
</dbReference>
<comment type="caution">
    <text evidence="5">The sequence shown here is derived from an EMBL/GenBank/DDBJ whole genome shotgun (WGS) entry which is preliminary data.</text>
</comment>
<sequence length="748" mass="83059">MSWSGEFRIERTYRCLPTFRNFEDMIASVPDSKLSCTHSGEVCRKVPSHGSHNYKISSPRLGRNRMTSRPSGCVTCINSRKTCDETRPKCQRCTKFGIECGGYDYLEREGSKFAKRRPRPQPQPSTEVAAWAHGLPIPPAFVFDISGTQLDAFGSTSASTCIPPQEETIGSDLDISVGTLPSELRSLTPTSHLDSRTHLDVERRTSTPHSPLLTMRSPTAIQIIDLTAPQSRISETHRLQSPPLVIPPGENMYGPPVEYLEAFEPTSAVIRTPTKLTPGQASLYEALFSLGEQTSASPPSQAHSNPRSYLSSASSTSSQSRSPWASPDVADDTSDTSDDDDRDSAKQIWCSSPVMDSSIPTNSLPYVLQSYANWLNYTTFEPLKLVYPTKECVVMKFASSQESRTKIILIANAMSMLRRTRNPRGVSLVSMLASELHETISQFKSNSQASPGSEQQNARAALDHIVELQILGVQIYSSSLSAVVRLLEDTAPVFRSACPDPLTQLVNLPSLLLGPWVHLRYFAVTDVTLSITTGRPMFFRYDVEFSLELCERMTQSKTNYGLTWMHGMPDELVLLFAWLNNLREEVQLGSPIDEETIARIESDIRELRIVPGQAADPTLKVGRLVVQECWRQVAYIYLYMALCGVHAQDSRVEKHTKAFMKLVNGTAPGRNPDAFLVVPAVIAGIAATKPRDRETLRTRLSGLPECKHGTCRHDSLRILEDVWTRTTAEGRSSVWEDLRVGCLRISGL</sequence>
<dbReference type="InterPro" id="IPR001138">
    <property type="entry name" value="Zn2Cys6_DnaBD"/>
</dbReference>
<reference evidence="5" key="1">
    <citation type="submission" date="2021-01" db="EMBL/GenBank/DDBJ databases">
        <authorList>
            <person name="Kaushik A."/>
        </authorList>
    </citation>
    <scope>NUCLEOTIDE SEQUENCE</scope>
    <source>
        <strain evidence="5">AG5</strain>
    </source>
</reference>
<evidence type="ECO:0000313" key="6">
    <source>
        <dbReference type="Proteomes" id="UP000663827"/>
    </source>
</evidence>
<keyword evidence="2" id="KW-0539">Nucleus</keyword>
<name>A0A8H3E2Q3_9AGAM</name>
<dbReference type="Proteomes" id="UP000663827">
    <property type="component" value="Unassembled WGS sequence"/>
</dbReference>
<accession>A0A8H3E2Q3</accession>
<dbReference type="CDD" id="cd00067">
    <property type="entry name" value="GAL4"/>
    <property type="match status" value="1"/>
</dbReference>
<evidence type="ECO:0000256" key="3">
    <source>
        <dbReference type="SAM" id="MobiDB-lite"/>
    </source>
</evidence>
<feature type="compositionally biased region" description="Polar residues" evidence="3">
    <location>
        <begin position="293"/>
        <end position="307"/>
    </location>
</feature>
<evidence type="ECO:0000256" key="1">
    <source>
        <dbReference type="ARBA" id="ARBA00004123"/>
    </source>
</evidence>
<dbReference type="InterPro" id="IPR036864">
    <property type="entry name" value="Zn2-C6_fun-type_DNA-bd_sf"/>
</dbReference>
<feature type="compositionally biased region" description="Low complexity" evidence="3">
    <location>
        <begin position="308"/>
        <end position="326"/>
    </location>
</feature>
<dbReference type="InterPro" id="IPR021858">
    <property type="entry name" value="Fun_TF"/>
</dbReference>
<dbReference type="PANTHER" id="PTHR37534">
    <property type="entry name" value="TRANSCRIPTIONAL ACTIVATOR PROTEIN UGA3"/>
    <property type="match status" value="1"/>
</dbReference>
<comment type="subcellular location">
    <subcellularLocation>
        <location evidence="1">Nucleus</location>
    </subcellularLocation>
</comment>
<dbReference type="GO" id="GO:0005634">
    <property type="term" value="C:nucleus"/>
    <property type="evidence" value="ECO:0007669"/>
    <property type="project" value="UniProtKB-SubCell"/>
</dbReference>
<dbReference type="PANTHER" id="PTHR37534:SF46">
    <property type="entry name" value="ZN(II)2CYS6 TRANSCRIPTION FACTOR (EUROFUNG)"/>
    <property type="match status" value="1"/>
</dbReference>
<dbReference type="Pfam" id="PF00172">
    <property type="entry name" value="Zn_clus"/>
    <property type="match status" value="1"/>
</dbReference>
<dbReference type="GO" id="GO:0008270">
    <property type="term" value="F:zinc ion binding"/>
    <property type="evidence" value="ECO:0007669"/>
    <property type="project" value="InterPro"/>
</dbReference>
<dbReference type="SUPFAM" id="SSF57701">
    <property type="entry name" value="Zn2/Cys6 DNA-binding domain"/>
    <property type="match status" value="1"/>
</dbReference>
<feature type="region of interest" description="Disordered" evidence="3">
    <location>
        <begin position="186"/>
        <end position="216"/>
    </location>
</feature>
<organism evidence="5 6">
    <name type="scientific">Rhizoctonia solani</name>
    <dbReference type="NCBI Taxonomy" id="456999"/>
    <lineage>
        <taxon>Eukaryota</taxon>
        <taxon>Fungi</taxon>
        <taxon>Dikarya</taxon>
        <taxon>Basidiomycota</taxon>
        <taxon>Agaricomycotina</taxon>
        <taxon>Agaricomycetes</taxon>
        <taxon>Cantharellales</taxon>
        <taxon>Ceratobasidiaceae</taxon>
        <taxon>Rhizoctonia</taxon>
    </lineage>
</organism>
<evidence type="ECO:0000259" key="4">
    <source>
        <dbReference type="PROSITE" id="PS50048"/>
    </source>
</evidence>
<evidence type="ECO:0000256" key="2">
    <source>
        <dbReference type="ARBA" id="ARBA00023242"/>
    </source>
</evidence>
<dbReference type="Pfam" id="PF11951">
    <property type="entry name" value="Fungal_trans_2"/>
    <property type="match status" value="1"/>
</dbReference>
<dbReference type="GO" id="GO:0000981">
    <property type="term" value="F:DNA-binding transcription factor activity, RNA polymerase II-specific"/>
    <property type="evidence" value="ECO:0007669"/>
    <property type="project" value="InterPro"/>
</dbReference>
<dbReference type="PROSITE" id="PS50048">
    <property type="entry name" value="ZN2_CY6_FUNGAL_2"/>
    <property type="match status" value="1"/>
</dbReference>
<dbReference type="SMART" id="SM00066">
    <property type="entry name" value="GAL4"/>
    <property type="match status" value="1"/>
</dbReference>
<feature type="compositionally biased region" description="Basic and acidic residues" evidence="3">
    <location>
        <begin position="193"/>
        <end position="205"/>
    </location>
</feature>